<accession>A0A1R3KNZ4</accession>
<protein>
    <submittedName>
        <fullName evidence="1">Uncharacterized protein</fullName>
    </submittedName>
</protein>
<keyword evidence="2" id="KW-1185">Reference proteome</keyword>
<organism evidence="1 2">
    <name type="scientific">Corchorus olitorius</name>
    <dbReference type="NCBI Taxonomy" id="93759"/>
    <lineage>
        <taxon>Eukaryota</taxon>
        <taxon>Viridiplantae</taxon>
        <taxon>Streptophyta</taxon>
        <taxon>Embryophyta</taxon>
        <taxon>Tracheophyta</taxon>
        <taxon>Spermatophyta</taxon>
        <taxon>Magnoliopsida</taxon>
        <taxon>eudicotyledons</taxon>
        <taxon>Gunneridae</taxon>
        <taxon>Pentapetalae</taxon>
        <taxon>rosids</taxon>
        <taxon>malvids</taxon>
        <taxon>Malvales</taxon>
        <taxon>Malvaceae</taxon>
        <taxon>Grewioideae</taxon>
        <taxon>Apeibeae</taxon>
        <taxon>Corchorus</taxon>
    </lineage>
</organism>
<name>A0A1R3KNZ4_9ROSI</name>
<dbReference type="Proteomes" id="UP000187203">
    <property type="component" value="Unassembled WGS sequence"/>
</dbReference>
<sequence length="75" mass="8180">MGPVFKYVICPPSLYQMPLTNPRSKPSAAGDTLDPNLKWIPRSIWDGATGELLWVGEKVAELARNLGEPSLPSTT</sequence>
<dbReference type="EMBL" id="AWUE01012611">
    <property type="protein sequence ID" value="OMP08796.1"/>
    <property type="molecule type" value="Genomic_DNA"/>
</dbReference>
<comment type="caution">
    <text evidence="1">The sequence shown here is derived from an EMBL/GenBank/DDBJ whole genome shotgun (WGS) entry which is preliminary data.</text>
</comment>
<evidence type="ECO:0000313" key="2">
    <source>
        <dbReference type="Proteomes" id="UP000187203"/>
    </source>
</evidence>
<proteinExistence type="predicted"/>
<gene>
    <name evidence="1" type="ORF">COLO4_06106</name>
</gene>
<reference evidence="2" key="1">
    <citation type="submission" date="2013-09" db="EMBL/GenBank/DDBJ databases">
        <title>Corchorus olitorius genome sequencing.</title>
        <authorList>
            <person name="Alam M."/>
            <person name="Haque M.S."/>
            <person name="Islam M.S."/>
            <person name="Emdad E.M."/>
            <person name="Islam M.M."/>
            <person name="Ahmed B."/>
            <person name="Halim A."/>
            <person name="Hossen Q.M.M."/>
            <person name="Hossain M.Z."/>
            <person name="Ahmed R."/>
            <person name="Khan M.M."/>
            <person name="Islam R."/>
            <person name="Rashid M.M."/>
            <person name="Khan S.A."/>
            <person name="Rahman M.S."/>
            <person name="Alam M."/>
            <person name="Yahiya A.S."/>
            <person name="Khan M.S."/>
            <person name="Azam M.S."/>
            <person name="Haque T."/>
            <person name="Lashkar M.Z.H."/>
            <person name="Akhand A.I."/>
            <person name="Morshed G."/>
            <person name="Roy S."/>
            <person name="Uddin K.S."/>
            <person name="Rabeya T."/>
            <person name="Hossain A.S."/>
            <person name="Chowdhury A."/>
            <person name="Snigdha A.R."/>
            <person name="Mortoza M.S."/>
            <person name="Matin S.A."/>
            <person name="Hoque S.M.E."/>
            <person name="Islam M.K."/>
            <person name="Roy D.K."/>
            <person name="Haider R."/>
            <person name="Moosa M.M."/>
            <person name="Elias S.M."/>
            <person name="Hasan A.M."/>
            <person name="Jahan S."/>
            <person name="Shafiuddin M."/>
            <person name="Mahmood N."/>
            <person name="Shommy N.S."/>
        </authorList>
    </citation>
    <scope>NUCLEOTIDE SEQUENCE [LARGE SCALE GENOMIC DNA]</scope>
    <source>
        <strain evidence="2">cv. O-4</strain>
    </source>
</reference>
<evidence type="ECO:0000313" key="1">
    <source>
        <dbReference type="EMBL" id="OMP08796.1"/>
    </source>
</evidence>
<dbReference type="AlphaFoldDB" id="A0A1R3KNZ4"/>